<dbReference type="InterPro" id="IPR001851">
    <property type="entry name" value="ABC_transp_permease"/>
</dbReference>
<dbReference type="EMBL" id="BJYS01000021">
    <property type="protein sequence ID" value="GEO05211.1"/>
    <property type="molecule type" value="Genomic_DNA"/>
</dbReference>
<organism evidence="7 8">
    <name type="scientific">Adhaeribacter aerolatus</name>
    <dbReference type="NCBI Taxonomy" id="670289"/>
    <lineage>
        <taxon>Bacteria</taxon>
        <taxon>Pseudomonadati</taxon>
        <taxon>Bacteroidota</taxon>
        <taxon>Cytophagia</taxon>
        <taxon>Cytophagales</taxon>
        <taxon>Hymenobacteraceae</taxon>
        <taxon>Adhaeribacter</taxon>
    </lineage>
</organism>
<protein>
    <submittedName>
        <fullName evidence="7">Ribonucleotide-diphosphate reductase subunit alpha</fullName>
    </submittedName>
</protein>
<dbReference type="PANTHER" id="PTHR32196:SF72">
    <property type="entry name" value="RIBOSE IMPORT PERMEASE PROTEIN RBSC"/>
    <property type="match status" value="1"/>
</dbReference>
<dbReference type="PANTHER" id="PTHR32196">
    <property type="entry name" value="ABC TRANSPORTER PERMEASE PROTEIN YPHD-RELATED-RELATED"/>
    <property type="match status" value="1"/>
</dbReference>
<accession>A0A512AZS6</accession>
<evidence type="ECO:0000256" key="4">
    <source>
        <dbReference type="ARBA" id="ARBA00022989"/>
    </source>
</evidence>
<evidence type="ECO:0000256" key="6">
    <source>
        <dbReference type="SAM" id="Phobius"/>
    </source>
</evidence>
<evidence type="ECO:0000256" key="3">
    <source>
        <dbReference type="ARBA" id="ARBA00022692"/>
    </source>
</evidence>
<dbReference type="CDD" id="cd06579">
    <property type="entry name" value="TM_PBP1_transp_AraH_like"/>
    <property type="match status" value="1"/>
</dbReference>
<evidence type="ECO:0000256" key="5">
    <source>
        <dbReference type="ARBA" id="ARBA00023136"/>
    </source>
</evidence>
<feature type="transmembrane region" description="Helical" evidence="6">
    <location>
        <begin position="301"/>
        <end position="317"/>
    </location>
</feature>
<evidence type="ECO:0000313" key="8">
    <source>
        <dbReference type="Proteomes" id="UP000321532"/>
    </source>
</evidence>
<dbReference type="Proteomes" id="UP000321532">
    <property type="component" value="Unassembled WGS sequence"/>
</dbReference>
<feature type="transmembrane region" description="Helical" evidence="6">
    <location>
        <begin position="170"/>
        <end position="191"/>
    </location>
</feature>
<dbReference type="Pfam" id="PF02653">
    <property type="entry name" value="BPD_transp_2"/>
    <property type="match status" value="1"/>
</dbReference>
<dbReference type="GO" id="GO:0022857">
    <property type="term" value="F:transmembrane transporter activity"/>
    <property type="evidence" value="ECO:0007669"/>
    <property type="project" value="InterPro"/>
</dbReference>
<comment type="subcellular location">
    <subcellularLocation>
        <location evidence="1">Cell membrane</location>
        <topology evidence="1">Multi-pass membrane protein</topology>
    </subcellularLocation>
</comment>
<keyword evidence="5 6" id="KW-0472">Membrane</keyword>
<comment type="caution">
    <text evidence="7">The sequence shown here is derived from an EMBL/GenBank/DDBJ whole genome shotgun (WGS) entry which is preliminary data.</text>
</comment>
<feature type="transmembrane region" description="Helical" evidence="6">
    <location>
        <begin position="96"/>
        <end position="116"/>
    </location>
</feature>
<dbReference type="GO" id="GO:0005886">
    <property type="term" value="C:plasma membrane"/>
    <property type="evidence" value="ECO:0007669"/>
    <property type="project" value="UniProtKB-SubCell"/>
</dbReference>
<feature type="transmembrane region" description="Helical" evidence="6">
    <location>
        <begin position="219"/>
        <end position="238"/>
    </location>
</feature>
<feature type="transmembrane region" description="Helical" evidence="6">
    <location>
        <begin position="258"/>
        <end position="289"/>
    </location>
</feature>
<keyword evidence="4 6" id="KW-1133">Transmembrane helix</keyword>
<feature type="transmembrane region" description="Helical" evidence="6">
    <location>
        <begin position="39"/>
        <end position="60"/>
    </location>
</feature>
<feature type="transmembrane region" description="Helical" evidence="6">
    <location>
        <begin position="123"/>
        <end position="146"/>
    </location>
</feature>
<dbReference type="RefSeq" id="WP_146898695.1">
    <property type="nucleotide sequence ID" value="NZ_BJYS01000021.1"/>
</dbReference>
<dbReference type="AlphaFoldDB" id="A0A512AZS6"/>
<evidence type="ECO:0000256" key="1">
    <source>
        <dbReference type="ARBA" id="ARBA00004651"/>
    </source>
</evidence>
<keyword evidence="3 6" id="KW-0812">Transmembrane</keyword>
<reference evidence="7 8" key="1">
    <citation type="submission" date="2019-07" db="EMBL/GenBank/DDBJ databases">
        <title>Whole genome shotgun sequence of Adhaeribacter aerolatus NBRC 106133.</title>
        <authorList>
            <person name="Hosoyama A."/>
            <person name="Uohara A."/>
            <person name="Ohji S."/>
            <person name="Ichikawa N."/>
        </authorList>
    </citation>
    <scope>NUCLEOTIDE SEQUENCE [LARGE SCALE GENOMIC DNA]</scope>
    <source>
        <strain evidence="7 8">NBRC 106133</strain>
    </source>
</reference>
<keyword evidence="8" id="KW-1185">Reference proteome</keyword>
<dbReference type="OrthoDB" id="9784538at2"/>
<keyword evidence="2" id="KW-1003">Cell membrane</keyword>
<gene>
    <name evidence="7" type="primary">rbsC_2</name>
    <name evidence="7" type="ORF">AAE02nite_28750</name>
</gene>
<evidence type="ECO:0000313" key="7">
    <source>
        <dbReference type="EMBL" id="GEO05211.1"/>
    </source>
</evidence>
<sequence length="326" mass="34707">MNITGKKVLSQFGPFLGLIFVFVLFSILCPPAFTSVYNIKTILTQSVIVGIAAFGMTMIIISGGIDLSVGSQIALGTVVVATVLNMGDTGAEMGFMWPLLAALAAIAACAVCGFIIGRFISGFNIVPFIVTLGMMQIARGVAKWIAKEQTVTTPPNWLQDLMLLDPQPEWLFFGPGVWITLILFILMTVLLRYTVFGRYIFAIGSNEQTARLCGIPVKYYKTAIYTFSAFFTGVASIMQYSNLTVGDPTAANGMELDIIAAVVIGGGSLSGGEGSALGSIIGALIMAVLRNGCNMLGLPNYVQEIIIGVIIVGAVLVDRLKHRIKA</sequence>
<proteinExistence type="predicted"/>
<evidence type="ECO:0000256" key="2">
    <source>
        <dbReference type="ARBA" id="ARBA00022475"/>
    </source>
</evidence>
<name>A0A512AZS6_9BACT</name>
<feature type="transmembrane region" description="Helical" evidence="6">
    <location>
        <begin position="12"/>
        <end position="33"/>
    </location>
</feature>